<reference evidence="2 3" key="1">
    <citation type="submission" date="2018-09" db="EMBL/GenBank/DDBJ databases">
        <title>Marinorhizobium profundi gen. nov., sp. nov., isolated from a deep-sea sediment sample from the New Britain Trench and proposal of Marinorhizobiaceae fam. nov. in the order Rhizobiales of the class Alphaproteobacteria.</title>
        <authorList>
            <person name="Cao J."/>
        </authorList>
    </citation>
    <scope>NUCLEOTIDE SEQUENCE [LARGE SCALE GENOMIC DNA]</scope>
    <source>
        <strain evidence="2 3">WS11</strain>
    </source>
</reference>
<dbReference type="EMBL" id="CP032509">
    <property type="protein sequence ID" value="AZN70536.1"/>
    <property type="molecule type" value="Genomic_DNA"/>
</dbReference>
<dbReference type="Gene3D" id="3.40.630.30">
    <property type="match status" value="1"/>
</dbReference>
<name>A0A3S9B0P3_9HYPH</name>
<organism evidence="2 3">
    <name type="scientific">Georhizobium profundi</name>
    <dbReference type="NCBI Taxonomy" id="2341112"/>
    <lineage>
        <taxon>Bacteria</taxon>
        <taxon>Pseudomonadati</taxon>
        <taxon>Pseudomonadota</taxon>
        <taxon>Alphaproteobacteria</taxon>
        <taxon>Hyphomicrobiales</taxon>
        <taxon>Rhizobiaceae</taxon>
        <taxon>Georhizobium</taxon>
    </lineage>
</organism>
<proteinExistence type="predicted"/>
<dbReference type="Pfam" id="PF13302">
    <property type="entry name" value="Acetyltransf_3"/>
    <property type="match status" value="1"/>
</dbReference>
<dbReference type="PROSITE" id="PS51186">
    <property type="entry name" value="GNAT"/>
    <property type="match status" value="1"/>
</dbReference>
<evidence type="ECO:0000259" key="1">
    <source>
        <dbReference type="PROSITE" id="PS51186"/>
    </source>
</evidence>
<evidence type="ECO:0000313" key="3">
    <source>
        <dbReference type="Proteomes" id="UP000268192"/>
    </source>
</evidence>
<sequence>MFRTRIADDLDLLVRTVEPADKAHLLAGFSHLSERSRFFRFLGGVTRLSEKDLVRFTARSNSEHCAIGALNMSVVPPDPVAIARYERLDTDQESAEMAVTVIDAYQGRGVGPLLIGAIAFCAAEAGIKRFVAYVHPENRGMIQLMISLGAHIADAAEGEITFDMPLHRDAGGYPDTRAGKQMRLAYDLMAHHAPESAARPTG</sequence>
<protein>
    <submittedName>
        <fullName evidence="2">N-acetyltransferase</fullName>
    </submittedName>
</protein>
<dbReference type="AlphaFoldDB" id="A0A3S9B0P3"/>
<feature type="domain" description="N-acetyltransferase" evidence="1">
    <location>
        <begin position="12"/>
        <end position="169"/>
    </location>
</feature>
<dbReference type="GO" id="GO:0016747">
    <property type="term" value="F:acyltransferase activity, transferring groups other than amino-acyl groups"/>
    <property type="evidence" value="ECO:0007669"/>
    <property type="project" value="InterPro"/>
</dbReference>
<evidence type="ECO:0000313" key="2">
    <source>
        <dbReference type="EMBL" id="AZN70536.1"/>
    </source>
</evidence>
<dbReference type="InterPro" id="IPR000182">
    <property type="entry name" value="GNAT_dom"/>
</dbReference>
<dbReference type="KEGG" id="abaw:D5400_03910"/>
<dbReference type="RefSeq" id="WP_126007839.1">
    <property type="nucleotide sequence ID" value="NZ_CP032509.1"/>
</dbReference>
<dbReference type="SUPFAM" id="SSF55729">
    <property type="entry name" value="Acyl-CoA N-acyltransferases (Nat)"/>
    <property type="match status" value="1"/>
</dbReference>
<gene>
    <name evidence="2" type="ORF">D5400_03910</name>
</gene>
<dbReference type="OrthoDB" id="9807426at2"/>
<accession>A0A3S9B0P3</accession>
<keyword evidence="2" id="KW-0808">Transferase</keyword>
<keyword evidence="3" id="KW-1185">Reference proteome</keyword>
<dbReference type="Proteomes" id="UP000268192">
    <property type="component" value="Chromosome"/>
</dbReference>
<dbReference type="InterPro" id="IPR016181">
    <property type="entry name" value="Acyl_CoA_acyltransferase"/>
</dbReference>